<dbReference type="OrthoDB" id="414270at2759"/>
<evidence type="ECO:0000313" key="1">
    <source>
        <dbReference type="EMBL" id="UJO16022.1"/>
    </source>
</evidence>
<dbReference type="AlphaFoldDB" id="A0A9Q8P7L8"/>
<evidence type="ECO:0008006" key="3">
    <source>
        <dbReference type="Google" id="ProtNLM"/>
    </source>
</evidence>
<dbReference type="KEGG" id="ffu:CLAFUR5_04255"/>
<evidence type="ECO:0000313" key="2">
    <source>
        <dbReference type="Proteomes" id="UP000756132"/>
    </source>
</evidence>
<dbReference type="Gene3D" id="3.40.50.12500">
    <property type="match status" value="1"/>
</dbReference>
<dbReference type="PANTHER" id="PTHR40267">
    <property type="entry name" value="BLR3294 PROTEIN"/>
    <property type="match status" value="1"/>
</dbReference>
<protein>
    <recommendedName>
        <fullName evidence="3">Asp/Glu/hydantoin racemase</fullName>
    </recommendedName>
</protein>
<accession>A0A9Q8P7L8</accession>
<dbReference type="PIRSF" id="PIRSF015736">
    <property type="entry name" value="MI"/>
    <property type="match status" value="1"/>
</dbReference>
<dbReference type="Proteomes" id="UP000756132">
    <property type="component" value="Chromosome 4"/>
</dbReference>
<gene>
    <name evidence="1" type="ORF">CLAFUR5_04255</name>
</gene>
<organism evidence="1 2">
    <name type="scientific">Passalora fulva</name>
    <name type="common">Tomato leaf mold</name>
    <name type="synonym">Cladosporium fulvum</name>
    <dbReference type="NCBI Taxonomy" id="5499"/>
    <lineage>
        <taxon>Eukaryota</taxon>
        <taxon>Fungi</taxon>
        <taxon>Dikarya</taxon>
        <taxon>Ascomycota</taxon>
        <taxon>Pezizomycotina</taxon>
        <taxon>Dothideomycetes</taxon>
        <taxon>Dothideomycetidae</taxon>
        <taxon>Mycosphaerellales</taxon>
        <taxon>Mycosphaerellaceae</taxon>
        <taxon>Fulvia</taxon>
    </lineage>
</organism>
<dbReference type="Pfam" id="PF17645">
    <property type="entry name" value="Amdase"/>
    <property type="match status" value="1"/>
</dbReference>
<reference evidence="1" key="2">
    <citation type="journal article" date="2022" name="Microb. Genom.">
        <title>A chromosome-scale genome assembly of the tomato pathogen Cladosporium fulvum reveals a compartmentalized genome architecture and the presence of a dispensable chromosome.</title>
        <authorList>
            <person name="Zaccaron A.Z."/>
            <person name="Chen L.H."/>
            <person name="Samaras A."/>
            <person name="Stergiopoulos I."/>
        </authorList>
    </citation>
    <scope>NUCLEOTIDE SEQUENCE</scope>
    <source>
        <strain evidence="1">Race5_Kim</strain>
    </source>
</reference>
<sequence>MQSTQRIKLGILVPSSNTSLEPLTQAIISKLPNVSVHFSRFPVTEIALSPKALAQFDDSKILASASLLADAQVDIIGWSGTSAGWLGLDADRRLCRRITETTGIEATTSVLGLCSILDKVARGDDGRARFGLVTPYLDDVQAKILETFPVEGYDVVAESHLGRTVNVEFAEVSEETLDKQMAQVMGKMGEEPVKVVSIFCTNLRAAQRVQYWEEQYPGLIVADTVATVVWQMLKMLNVDQAGLETWGKVFTV</sequence>
<name>A0A9Q8P7L8_PASFU</name>
<dbReference type="GeneID" id="71984133"/>
<dbReference type="InterPro" id="IPR053714">
    <property type="entry name" value="Iso_Racemase_Enz_sf"/>
</dbReference>
<reference evidence="1" key="1">
    <citation type="submission" date="2021-12" db="EMBL/GenBank/DDBJ databases">
        <authorList>
            <person name="Zaccaron A."/>
            <person name="Stergiopoulos I."/>
        </authorList>
    </citation>
    <scope>NUCLEOTIDE SEQUENCE</scope>
    <source>
        <strain evidence="1">Race5_Kim</strain>
    </source>
</reference>
<dbReference type="InterPro" id="IPR026286">
    <property type="entry name" value="MaiA/AMDase"/>
</dbReference>
<proteinExistence type="predicted"/>
<keyword evidence="2" id="KW-1185">Reference proteome</keyword>
<dbReference type="RefSeq" id="XP_047760388.1">
    <property type="nucleotide sequence ID" value="XM_047903403.1"/>
</dbReference>
<dbReference type="PANTHER" id="PTHR40267:SF1">
    <property type="entry name" value="BLR3294 PROTEIN"/>
    <property type="match status" value="1"/>
</dbReference>
<dbReference type="EMBL" id="CP090166">
    <property type="protein sequence ID" value="UJO16022.1"/>
    <property type="molecule type" value="Genomic_DNA"/>
</dbReference>